<feature type="compositionally biased region" description="Low complexity" evidence="1">
    <location>
        <begin position="50"/>
        <end position="60"/>
    </location>
</feature>
<protein>
    <submittedName>
        <fullName evidence="2">2-dehydropantoate 2-reductase</fullName>
    </submittedName>
</protein>
<feature type="compositionally biased region" description="Basic residues" evidence="1">
    <location>
        <begin position="86"/>
        <end position="95"/>
    </location>
</feature>
<dbReference type="EMBL" id="PHRB01000052">
    <property type="protein sequence ID" value="PJO62184.1"/>
    <property type="molecule type" value="Genomic_DNA"/>
</dbReference>
<accession>A0AAX0U0X9</accession>
<feature type="compositionally biased region" description="Basic residues" evidence="1">
    <location>
        <begin position="65"/>
        <end position="76"/>
    </location>
</feature>
<organism evidence="2 3">
    <name type="scientific">Burkholderia pseudomallei</name>
    <name type="common">Pseudomonas pseudomallei</name>
    <dbReference type="NCBI Taxonomy" id="28450"/>
    <lineage>
        <taxon>Bacteria</taxon>
        <taxon>Pseudomonadati</taxon>
        <taxon>Pseudomonadota</taxon>
        <taxon>Betaproteobacteria</taxon>
        <taxon>Burkholderiales</taxon>
        <taxon>Burkholderiaceae</taxon>
        <taxon>Burkholderia</taxon>
        <taxon>pseudomallei group</taxon>
    </lineage>
</organism>
<sequence>MHARRSFSHRPSRERAGCARAGMSGDVADFVAPGAPPIPRRMQTRPRSPPALGTPAGAPACVTPVRRRRTSRRGGHERRLAASPRIGRRHSKKARPLPDGLDGLSFIDRAASDAAPLSRARPASR</sequence>
<evidence type="ECO:0000313" key="3">
    <source>
        <dbReference type="Proteomes" id="UP000231878"/>
    </source>
</evidence>
<feature type="region of interest" description="Disordered" evidence="1">
    <location>
        <begin position="1"/>
        <end position="104"/>
    </location>
</feature>
<evidence type="ECO:0000256" key="1">
    <source>
        <dbReference type="SAM" id="MobiDB-lite"/>
    </source>
</evidence>
<name>A0AAX0U0X9_BURPE</name>
<reference evidence="2 3" key="1">
    <citation type="submission" date="2017-11" db="EMBL/GenBank/DDBJ databases">
        <title>Molecular characterization of Burkholderia pseudomallei and closely related isolates from Vietnam.</title>
        <authorList>
            <person name="Ustinov D.V."/>
            <person name="Antonov A.S."/>
            <person name="Avdusheva E.F."/>
            <person name="Shpak I.M."/>
            <person name="Zakharova I.B."/>
            <person name="Thi L.A."/>
            <person name="Teteryatnikova N."/>
            <person name="Lopasteyskaya Y.A."/>
            <person name="Kuzyutina J.A."/>
            <person name="Ngo T.N."/>
            <person name="Victorov D.V."/>
        </authorList>
    </citation>
    <scope>NUCLEOTIDE SEQUENCE [LARGE SCALE GENOMIC DNA]</scope>
    <source>
        <strain evidence="2 3">V1512</strain>
    </source>
</reference>
<feature type="compositionally biased region" description="Basic residues" evidence="1">
    <location>
        <begin position="1"/>
        <end position="10"/>
    </location>
</feature>
<proteinExistence type="predicted"/>
<evidence type="ECO:0000313" key="2">
    <source>
        <dbReference type="EMBL" id="PJO62184.1"/>
    </source>
</evidence>
<gene>
    <name evidence="2" type="ORF">CWD88_32660</name>
</gene>
<dbReference type="Proteomes" id="UP000231878">
    <property type="component" value="Unassembled WGS sequence"/>
</dbReference>
<comment type="caution">
    <text evidence="2">The sequence shown here is derived from an EMBL/GenBank/DDBJ whole genome shotgun (WGS) entry which is preliminary data.</text>
</comment>
<dbReference type="AlphaFoldDB" id="A0AAX0U0X9"/>